<name>A0A0H2MZY0_9PROT</name>
<keyword evidence="10" id="KW-1185">Reference proteome</keyword>
<keyword evidence="3" id="KW-0813">Transport</keyword>
<sequence>MSIKPPFTDLEIKKAEGGFYEGYSVPIALISKISMALLVIWALVWPGNANSVLSALNSNVLNSFNTFYIIAVGGFAFFLFIIALIPATGRKRLGAEGVKPEFSNFSWFSMMFGAGLGVGLMVFATAEPLGLWGSNPVIIDGTVVPNTEEAVQSGYRYTFLHYGFHAWAIYVTTGLSLAYYAYTRDMPLTIRSALTPLFGKMINGPFGHIVDVLGVVATILGVSVTIGFGVSQFVDGVYAVTDMSWLMNGDAEAPKPSVVGLLAALFIIMGLSILSAVSGVGRGIKYLSNLNLVLSIILLLTFVFFGSFAFAMTTFGSSLVDYIIHFTQMSFGAYGPLSADEFAMALPEVAKGLPAEDIASIFSGATNAWGSLDGFKETLPASVTALENSDELAAALYAAGTEGRQFGWQAGWTTFYWAWWIAFSPFVGLFLARISKGRTVREFILGCVIAPAIVCFLWMTILGGTAIDLELTGGADGAILGASNTAKLFVTLGQMLSGGTLSGLTIMCVVLIMTFLVTSADSGILVMNTIMSGGEQDTGIKHRIIWGVILTSVIGALIIAGNSGAEANPFGALQNAMIIGALPFTMVMVLMVISLAKALYRDNHREKIAETTQAAE</sequence>
<feature type="transmembrane region" description="Helical" evidence="8">
    <location>
        <begin position="292"/>
        <end position="312"/>
    </location>
</feature>
<feature type="transmembrane region" description="Helical" evidence="8">
    <location>
        <begin position="501"/>
        <end position="524"/>
    </location>
</feature>
<dbReference type="PANTHER" id="PTHR30047">
    <property type="entry name" value="HIGH-AFFINITY CHOLINE TRANSPORT PROTEIN-RELATED"/>
    <property type="match status" value="1"/>
</dbReference>
<dbReference type="Pfam" id="PF02028">
    <property type="entry name" value="BCCT"/>
    <property type="match status" value="2"/>
</dbReference>
<evidence type="ECO:0000256" key="7">
    <source>
        <dbReference type="ARBA" id="ARBA00023136"/>
    </source>
</evidence>
<reference evidence="9 10" key="1">
    <citation type="submission" date="2015-03" db="EMBL/GenBank/DDBJ databases">
        <title>Genome Sequence of Kiloniella spongiae MEBiC09566, isolated from a marine sponge.</title>
        <authorList>
            <person name="Shao Z."/>
            <person name="Wang L."/>
            <person name="Li X."/>
        </authorList>
    </citation>
    <scope>NUCLEOTIDE SEQUENCE [LARGE SCALE GENOMIC DNA]</scope>
    <source>
        <strain evidence="9 10">MEBiC09566</strain>
    </source>
</reference>
<gene>
    <name evidence="9" type="ORF">WH96_01435</name>
</gene>
<dbReference type="GO" id="GO:0022857">
    <property type="term" value="F:transmembrane transporter activity"/>
    <property type="evidence" value="ECO:0007669"/>
    <property type="project" value="InterPro"/>
</dbReference>
<dbReference type="Proteomes" id="UP000035444">
    <property type="component" value="Unassembled WGS sequence"/>
</dbReference>
<accession>A0A0H2MZY0</accession>
<keyword evidence="7 8" id="KW-0472">Membrane</keyword>
<feature type="transmembrane region" description="Helical" evidence="8">
    <location>
        <begin position="105"/>
        <end position="126"/>
    </location>
</feature>
<comment type="caution">
    <text evidence="9">The sequence shown here is derived from an EMBL/GenBank/DDBJ whole genome shotgun (WGS) entry which is preliminary data.</text>
</comment>
<feature type="transmembrane region" description="Helical" evidence="8">
    <location>
        <begin position="164"/>
        <end position="182"/>
    </location>
</feature>
<feature type="transmembrane region" description="Helical" evidence="8">
    <location>
        <begin position="258"/>
        <end position="280"/>
    </location>
</feature>
<keyword evidence="5 8" id="KW-0812">Transmembrane</keyword>
<dbReference type="GO" id="GO:0005886">
    <property type="term" value="C:plasma membrane"/>
    <property type="evidence" value="ECO:0007669"/>
    <property type="project" value="UniProtKB-SubCell"/>
</dbReference>
<feature type="transmembrane region" description="Helical" evidence="8">
    <location>
        <begin position="209"/>
        <end position="238"/>
    </location>
</feature>
<dbReference type="PANTHER" id="PTHR30047:SF7">
    <property type="entry name" value="HIGH-AFFINITY CHOLINE TRANSPORT PROTEIN"/>
    <property type="match status" value="1"/>
</dbReference>
<organism evidence="9 10">
    <name type="scientific">Kiloniella spongiae</name>
    <dbReference type="NCBI Taxonomy" id="1489064"/>
    <lineage>
        <taxon>Bacteria</taxon>
        <taxon>Pseudomonadati</taxon>
        <taxon>Pseudomonadota</taxon>
        <taxon>Alphaproteobacteria</taxon>
        <taxon>Rhodospirillales</taxon>
        <taxon>Kiloniellaceae</taxon>
        <taxon>Kiloniella</taxon>
    </lineage>
</organism>
<feature type="transmembrane region" description="Helical" evidence="8">
    <location>
        <begin position="64"/>
        <end position="85"/>
    </location>
</feature>
<evidence type="ECO:0000256" key="6">
    <source>
        <dbReference type="ARBA" id="ARBA00022989"/>
    </source>
</evidence>
<dbReference type="OrthoDB" id="9775735at2"/>
<feature type="transmembrane region" description="Helical" evidence="8">
    <location>
        <begin position="544"/>
        <end position="565"/>
    </location>
</feature>
<comment type="similarity">
    <text evidence="2">Belongs to the BCCT transporter (TC 2.A.15) family.</text>
</comment>
<evidence type="ECO:0000256" key="2">
    <source>
        <dbReference type="ARBA" id="ARBA00005658"/>
    </source>
</evidence>
<dbReference type="EMBL" id="LAQL01000002">
    <property type="protein sequence ID" value="KLN62215.1"/>
    <property type="molecule type" value="Genomic_DNA"/>
</dbReference>
<feature type="transmembrane region" description="Helical" evidence="8">
    <location>
        <begin position="414"/>
        <end position="431"/>
    </location>
</feature>
<evidence type="ECO:0000313" key="10">
    <source>
        <dbReference type="Proteomes" id="UP000035444"/>
    </source>
</evidence>
<feature type="transmembrane region" description="Helical" evidence="8">
    <location>
        <begin position="443"/>
        <end position="461"/>
    </location>
</feature>
<keyword evidence="6 8" id="KW-1133">Transmembrane helix</keyword>
<protein>
    <submittedName>
        <fullName evidence="9">Glycine/betaine ABC transporter</fullName>
    </submittedName>
</protein>
<feature type="transmembrane region" description="Helical" evidence="8">
    <location>
        <begin position="23"/>
        <end position="44"/>
    </location>
</feature>
<evidence type="ECO:0000256" key="3">
    <source>
        <dbReference type="ARBA" id="ARBA00022448"/>
    </source>
</evidence>
<dbReference type="AlphaFoldDB" id="A0A0H2MZY0"/>
<dbReference type="STRING" id="1489064.WH96_01435"/>
<dbReference type="PATRIC" id="fig|1489064.4.peg.1208"/>
<evidence type="ECO:0000256" key="8">
    <source>
        <dbReference type="SAM" id="Phobius"/>
    </source>
</evidence>
<evidence type="ECO:0000256" key="4">
    <source>
        <dbReference type="ARBA" id="ARBA00022475"/>
    </source>
</evidence>
<keyword evidence="4" id="KW-1003">Cell membrane</keyword>
<dbReference type="RefSeq" id="WP_047762341.1">
    <property type="nucleotide sequence ID" value="NZ_LAQL01000002.1"/>
</dbReference>
<evidence type="ECO:0000313" key="9">
    <source>
        <dbReference type="EMBL" id="KLN62215.1"/>
    </source>
</evidence>
<comment type="subcellular location">
    <subcellularLocation>
        <location evidence="1">Cell membrane</location>
        <topology evidence="1">Multi-pass membrane protein</topology>
    </subcellularLocation>
</comment>
<evidence type="ECO:0000256" key="1">
    <source>
        <dbReference type="ARBA" id="ARBA00004651"/>
    </source>
</evidence>
<proteinExistence type="inferred from homology"/>
<feature type="transmembrane region" description="Helical" evidence="8">
    <location>
        <begin position="577"/>
        <end position="600"/>
    </location>
</feature>
<dbReference type="InterPro" id="IPR000060">
    <property type="entry name" value="BCCT_transptr"/>
</dbReference>
<evidence type="ECO:0000256" key="5">
    <source>
        <dbReference type="ARBA" id="ARBA00022692"/>
    </source>
</evidence>